<sequence>MDNQASSELSPAAQASSAAAAALEDAGQSVYSRLGHEAQGFTNFSASVMPVDGRSGLNFLQMSHNDEAVVNTLDLTRSSVLSRVKSFSSIDLTGTLNNTIKLNWAAVAILSDAFEAVAPGVDSARMLVVSGNAGDAMQLVNLQAWSVGAVQSAEALSAAHGSVHQFLAGHLYKSYSLYGATVFVDEMMDVSDAPVRTDNRVTSQVFSIEQLFASQAHAVASDGSTAQRKNHVAQAEADGNGSLKGVAIVFAGTGGANGDITTTGHYELSKDGGVSWMSVGGDLSDAKAVYADKSALLRYVGADDAERIQPQSLMVRLIDESGLSGSASYGVASTGSTIDVSVHGESTAFGADALTLLARSSKRQPMPAEMPPLDGGVEDLEPVGVVGSPVSSLVGGGDAHGGRGIAITGLDQSQGTLYYSTNGGTTWTEVTRPLSDSNALFMRSDGDNRVYFKPAAGLMVRSVDALTIRSWDQSQETETIFFITTDDGLPIPVAEASLESNDARADESSVQETMTEGLTPAAPSDEWQNKPYDMSEAELAALGLAPGAVVQAQAAELVKDAAVAIESVVQAHDAGVYSLNYDLPLDLNRVISDKSSGVGAEPAAHRAQMDMRHDALEHVLSLSLADVLSLPTTNGIHQLMLTGDANDHLILTEGEWTNTGNVVTHEGHSYAVYSGTQDSSAQLLVDQQMLLMQQNS</sequence>
<reference evidence="2" key="1">
    <citation type="submission" date="2022-05" db="EMBL/GenBank/DDBJ databases">
        <title>A multi-omics perspective on studying reproductive biology in Daphnia sinensis.</title>
        <authorList>
            <person name="Jia J."/>
        </authorList>
    </citation>
    <scope>NUCLEOTIDE SEQUENCE</scope>
    <source>
        <strain evidence="2">WSL</strain>
    </source>
</reference>
<keyword evidence="3" id="KW-1185">Reference proteome</keyword>
<dbReference type="SUPFAM" id="SSF110296">
    <property type="entry name" value="Oligoxyloglucan reducing end-specific cellobiohydrolase"/>
    <property type="match status" value="1"/>
</dbReference>
<gene>
    <name evidence="2" type="ORF">GHT06_007469</name>
</gene>
<comment type="caution">
    <text evidence="2">The sequence shown here is derived from an EMBL/GenBank/DDBJ whole genome shotgun (WGS) entry which is preliminary data.</text>
</comment>
<evidence type="ECO:0000313" key="3">
    <source>
        <dbReference type="Proteomes" id="UP000820818"/>
    </source>
</evidence>
<accession>A0AAD5KDQ6</accession>
<feature type="region of interest" description="Disordered" evidence="1">
    <location>
        <begin position="498"/>
        <end position="528"/>
    </location>
</feature>
<organism evidence="2 3">
    <name type="scientific">Daphnia sinensis</name>
    <dbReference type="NCBI Taxonomy" id="1820382"/>
    <lineage>
        <taxon>Eukaryota</taxon>
        <taxon>Metazoa</taxon>
        <taxon>Ecdysozoa</taxon>
        <taxon>Arthropoda</taxon>
        <taxon>Crustacea</taxon>
        <taxon>Branchiopoda</taxon>
        <taxon>Diplostraca</taxon>
        <taxon>Cladocera</taxon>
        <taxon>Anomopoda</taxon>
        <taxon>Daphniidae</taxon>
        <taxon>Daphnia</taxon>
        <taxon>Daphnia similis group</taxon>
    </lineage>
</organism>
<evidence type="ECO:0000313" key="2">
    <source>
        <dbReference type="EMBL" id="KAI9549711.1"/>
    </source>
</evidence>
<dbReference type="AlphaFoldDB" id="A0AAD5KDQ6"/>
<evidence type="ECO:0000256" key="1">
    <source>
        <dbReference type="SAM" id="MobiDB-lite"/>
    </source>
</evidence>
<name>A0AAD5KDQ6_9CRUS</name>
<proteinExistence type="predicted"/>
<protein>
    <submittedName>
        <fullName evidence="2">Uncharacterized protein</fullName>
    </submittedName>
</protein>
<dbReference type="Proteomes" id="UP000820818">
    <property type="component" value="Unassembled WGS sequence"/>
</dbReference>
<dbReference type="EMBL" id="WJBH02000274">
    <property type="protein sequence ID" value="KAI9549711.1"/>
    <property type="molecule type" value="Genomic_DNA"/>
</dbReference>